<comment type="caution">
    <text evidence="1">The sequence shown here is derived from an EMBL/GenBank/DDBJ whole genome shotgun (WGS) entry which is preliminary data.</text>
</comment>
<reference evidence="1 2" key="1">
    <citation type="submission" date="2018-02" db="EMBL/GenBank/DDBJ databases">
        <title>The draft genome of Phyllobacterium myrsinacearum DSM5892.</title>
        <authorList>
            <person name="Li L."/>
            <person name="Liu L."/>
            <person name="Zhang X."/>
            <person name="Wang T."/>
        </authorList>
    </citation>
    <scope>NUCLEOTIDE SEQUENCE [LARGE SCALE GENOMIC DNA]</scope>
    <source>
        <strain evidence="1 2">DSM 5892</strain>
    </source>
</reference>
<evidence type="ECO:0000313" key="2">
    <source>
        <dbReference type="Proteomes" id="UP000238563"/>
    </source>
</evidence>
<dbReference type="EMBL" id="PVBT01000009">
    <property type="protein sequence ID" value="PRD49961.1"/>
    <property type="molecule type" value="Genomic_DNA"/>
</dbReference>
<gene>
    <name evidence="1" type="ORF">C5750_24390</name>
</gene>
<proteinExistence type="predicted"/>
<name>A0A2S9JAX8_9HYPH</name>
<dbReference type="AlphaFoldDB" id="A0A2S9JAX8"/>
<dbReference type="RefSeq" id="WP_105737694.1">
    <property type="nucleotide sequence ID" value="NZ_PVBT01000009.1"/>
</dbReference>
<dbReference type="Proteomes" id="UP000238563">
    <property type="component" value="Unassembled WGS sequence"/>
</dbReference>
<accession>A0A2S9JAX8</accession>
<protein>
    <submittedName>
        <fullName evidence="1">Uncharacterized protein</fullName>
    </submittedName>
</protein>
<evidence type="ECO:0000313" key="1">
    <source>
        <dbReference type="EMBL" id="PRD49961.1"/>
    </source>
</evidence>
<sequence>MVVVARLRDEAAKTMEAMSVEEVCQEAIVVEHLVAAIRQVEVEEHQVEQEEKPVLAGRKEAARMDMMAAAGQVEWEGQFQTVA</sequence>
<organism evidence="1 2">
    <name type="scientific">Phyllobacterium myrsinacearum</name>
    <dbReference type="NCBI Taxonomy" id="28101"/>
    <lineage>
        <taxon>Bacteria</taxon>
        <taxon>Pseudomonadati</taxon>
        <taxon>Pseudomonadota</taxon>
        <taxon>Alphaproteobacteria</taxon>
        <taxon>Hyphomicrobiales</taxon>
        <taxon>Phyllobacteriaceae</taxon>
        <taxon>Phyllobacterium</taxon>
    </lineage>
</organism>
<keyword evidence="2" id="KW-1185">Reference proteome</keyword>